<organism evidence="7 8">
    <name type="scientific">Salarias fasciatus</name>
    <name type="common">Jewelled blenny</name>
    <name type="synonym">Blennius fasciatus</name>
    <dbReference type="NCBI Taxonomy" id="181472"/>
    <lineage>
        <taxon>Eukaryota</taxon>
        <taxon>Metazoa</taxon>
        <taxon>Chordata</taxon>
        <taxon>Craniata</taxon>
        <taxon>Vertebrata</taxon>
        <taxon>Euteleostomi</taxon>
        <taxon>Actinopterygii</taxon>
        <taxon>Neopterygii</taxon>
        <taxon>Teleostei</taxon>
        <taxon>Neoteleostei</taxon>
        <taxon>Acanthomorphata</taxon>
        <taxon>Ovalentaria</taxon>
        <taxon>Blenniimorphae</taxon>
        <taxon>Blenniiformes</taxon>
        <taxon>Blennioidei</taxon>
        <taxon>Blenniidae</taxon>
        <taxon>Salariinae</taxon>
        <taxon>Salarias</taxon>
    </lineage>
</organism>
<evidence type="ECO:0000256" key="2">
    <source>
        <dbReference type="ARBA" id="ARBA00022692"/>
    </source>
</evidence>
<comment type="subcellular location">
    <subcellularLocation>
        <location evidence="1">Membrane</location>
        <topology evidence="1">Single-pass membrane protein</topology>
    </subcellularLocation>
</comment>
<evidence type="ECO:0000256" key="1">
    <source>
        <dbReference type="ARBA" id="ARBA00004167"/>
    </source>
</evidence>
<keyword evidence="4 6" id="KW-0472">Membrane</keyword>
<keyword evidence="2 6" id="KW-0812">Transmembrane</keyword>
<dbReference type="Proteomes" id="UP000472267">
    <property type="component" value="Chromosome 9"/>
</dbReference>
<evidence type="ECO:0000256" key="5">
    <source>
        <dbReference type="ARBA" id="ARBA00049650"/>
    </source>
</evidence>
<dbReference type="Ensembl" id="ENSSFAT00005054338.1">
    <property type="protein sequence ID" value="ENSSFAP00005052676.1"/>
    <property type="gene ID" value="ENSSFAG00005025211.1"/>
</dbReference>
<reference evidence="7" key="3">
    <citation type="submission" date="2025-09" db="UniProtKB">
        <authorList>
            <consortium name="Ensembl"/>
        </authorList>
    </citation>
    <scope>IDENTIFICATION</scope>
</reference>
<protein>
    <submittedName>
        <fullName evidence="7">Uncharacterized protein</fullName>
    </submittedName>
</protein>
<reference evidence="7" key="1">
    <citation type="submission" date="2019-06" db="EMBL/GenBank/DDBJ databases">
        <authorList>
            <consortium name="Wellcome Sanger Institute Data Sharing"/>
        </authorList>
    </citation>
    <scope>NUCLEOTIDE SEQUENCE [LARGE SCALE GENOMIC DNA]</scope>
</reference>
<comment type="similarity">
    <text evidence="5">Belongs to the PDZK1-interacting protein 1/SMIM24 family.</text>
</comment>
<evidence type="ECO:0000256" key="4">
    <source>
        <dbReference type="ARBA" id="ARBA00023136"/>
    </source>
</evidence>
<dbReference type="Pfam" id="PF15807">
    <property type="entry name" value="MAP17"/>
    <property type="match status" value="1"/>
</dbReference>
<evidence type="ECO:0000313" key="7">
    <source>
        <dbReference type="Ensembl" id="ENSSFAP00005052676.1"/>
    </source>
</evidence>
<evidence type="ECO:0000313" key="8">
    <source>
        <dbReference type="Proteomes" id="UP000472267"/>
    </source>
</evidence>
<accession>A0A672JEQ4</accession>
<dbReference type="AlphaFoldDB" id="A0A672JEQ4"/>
<evidence type="ECO:0000256" key="3">
    <source>
        <dbReference type="ARBA" id="ARBA00022989"/>
    </source>
</evidence>
<name>A0A672JEQ4_SALFA</name>
<feature type="transmembrane region" description="Helical" evidence="6">
    <location>
        <begin position="18"/>
        <end position="38"/>
    </location>
</feature>
<keyword evidence="3 6" id="KW-1133">Transmembrane helix</keyword>
<dbReference type="InParanoid" id="A0A672JEQ4"/>
<dbReference type="InterPro" id="IPR031627">
    <property type="entry name" value="PDZK1IP1/SMIM24"/>
</dbReference>
<dbReference type="GO" id="GO:0016020">
    <property type="term" value="C:membrane"/>
    <property type="evidence" value="ECO:0007669"/>
    <property type="project" value="UniProtKB-SubCell"/>
</dbReference>
<proteinExistence type="inferred from homology"/>
<sequence>VQPRMMCAAQDERTFPQWLSGLIGVSGFLLVAFVSFLVKKLWCESSDPRSAAARLRYRLKRGELGRSVDVELVQENVYVEDLDDLRSKKPANVNK</sequence>
<reference evidence="7" key="2">
    <citation type="submission" date="2025-08" db="UniProtKB">
        <authorList>
            <consortium name="Ensembl"/>
        </authorList>
    </citation>
    <scope>IDENTIFICATION</scope>
</reference>
<evidence type="ECO:0000256" key="6">
    <source>
        <dbReference type="SAM" id="Phobius"/>
    </source>
</evidence>
<keyword evidence="8" id="KW-1185">Reference proteome</keyword>